<dbReference type="InterPro" id="IPR020471">
    <property type="entry name" value="AKR"/>
</dbReference>
<name>Z9JSR3_9MICO</name>
<keyword evidence="4" id="KW-1185">Reference proteome</keyword>
<evidence type="ECO:0000313" key="3">
    <source>
        <dbReference type="EMBL" id="EWS81420.1"/>
    </source>
</evidence>
<dbReference type="Pfam" id="PF00248">
    <property type="entry name" value="Aldo_ket_red"/>
    <property type="match status" value="1"/>
</dbReference>
<dbReference type="GO" id="GO:0016491">
    <property type="term" value="F:oxidoreductase activity"/>
    <property type="evidence" value="ECO:0007669"/>
    <property type="project" value="InterPro"/>
</dbReference>
<sequence>MLAVMDPRPDLDASPSPEAPPRASRPVEARPLPRTDLLCSPLTLGTSGLGAGTVPGSPEEARAVELAAAMLHGPYALIDTSNAYAGGRSEAVLGLALREAGIGDGRAIVTKVDADPETGAFDRDRVLRSFEESRARLGVDTIGLLHLHDPYGISVEQGMAEDGPVAGLQELKEQGAVGAIGIAAGKLDLMHRYVGTGAFDVVLNHNRYTLADRSATALFQEAGERGMGVLNAAPFGGALLAKGSASGATYAYRQPPAELVDWVRRVEELCARHGITLPAAALQFSLRSPLVHSTVVGISSAERIAQLEQMRGTAVPGAFWEELDGLGLPATGTR</sequence>
<dbReference type="SUPFAM" id="SSF51430">
    <property type="entry name" value="NAD(P)-linked oxidoreductase"/>
    <property type="match status" value="1"/>
</dbReference>
<dbReference type="InterPro" id="IPR023210">
    <property type="entry name" value="NADP_OxRdtase_dom"/>
</dbReference>
<dbReference type="STRING" id="396014.BF93_16555"/>
<dbReference type="PATRIC" id="fig|396014.3.peg.1654"/>
<protein>
    <submittedName>
        <fullName evidence="3">Oxidoreductase</fullName>
    </submittedName>
</protein>
<dbReference type="GO" id="GO:0005829">
    <property type="term" value="C:cytosol"/>
    <property type="evidence" value="ECO:0007669"/>
    <property type="project" value="TreeGrafter"/>
</dbReference>
<dbReference type="AlphaFoldDB" id="Z9JSR3"/>
<dbReference type="EMBL" id="JDYK01000007">
    <property type="protein sequence ID" value="EWS81420.1"/>
    <property type="molecule type" value="Genomic_DNA"/>
</dbReference>
<dbReference type="HOGENOM" id="CLU_023205_5_1_11"/>
<evidence type="ECO:0000256" key="1">
    <source>
        <dbReference type="SAM" id="MobiDB-lite"/>
    </source>
</evidence>
<feature type="domain" description="NADP-dependent oxidoreductase" evidence="2">
    <location>
        <begin position="41"/>
        <end position="309"/>
    </location>
</feature>
<proteinExistence type="predicted"/>
<comment type="caution">
    <text evidence="3">The sequence shown here is derived from an EMBL/GenBank/DDBJ whole genome shotgun (WGS) entry which is preliminary data.</text>
</comment>
<feature type="compositionally biased region" description="Low complexity" evidence="1">
    <location>
        <begin position="13"/>
        <end position="24"/>
    </location>
</feature>
<dbReference type="Gene3D" id="3.20.20.100">
    <property type="entry name" value="NADP-dependent oxidoreductase domain"/>
    <property type="match status" value="1"/>
</dbReference>
<evidence type="ECO:0000313" key="4">
    <source>
        <dbReference type="Proteomes" id="UP000023067"/>
    </source>
</evidence>
<gene>
    <name evidence="3" type="ORF">BF93_16555</name>
</gene>
<dbReference type="PANTHER" id="PTHR42686:SF1">
    <property type="entry name" value="GH17980P-RELATED"/>
    <property type="match status" value="1"/>
</dbReference>
<accession>Z9JSR3</accession>
<dbReference type="PANTHER" id="PTHR42686">
    <property type="entry name" value="GH17980P-RELATED"/>
    <property type="match status" value="1"/>
</dbReference>
<reference evidence="3 4" key="1">
    <citation type="submission" date="2014-02" db="EMBL/GenBank/DDBJ databases">
        <title>Genome sequence of Brachybacterium phenoliresistens strain W13A50.</title>
        <authorList>
            <person name="Wang X."/>
        </authorList>
    </citation>
    <scope>NUCLEOTIDE SEQUENCE [LARGE SCALE GENOMIC DNA]</scope>
    <source>
        <strain evidence="3 4">W13A50</strain>
    </source>
</reference>
<dbReference type="InterPro" id="IPR036812">
    <property type="entry name" value="NAD(P)_OxRdtase_dom_sf"/>
</dbReference>
<feature type="region of interest" description="Disordered" evidence="1">
    <location>
        <begin position="1"/>
        <end position="31"/>
    </location>
</feature>
<dbReference type="CDD" id="cd19090">
    <property type="entry name" value="AKR_AKR15A-like"/>
    <property type="match status" value="1"/>
</dbReference>
<organism evidence="3 4">
    <name type="scientific">Brachybacterium phenoliresistens</name>
    <dbReference type="NCBI Taxonomy" id="396014"/>
    <lineage>
        <taxon>Bacteria</taxon>
        <taxon>Bacillati</taxon>
        <taxon>Actinomycetota</taxon>
        <taxon>Actinomycetes</taxon>
        <taxon>Micrococcales</taxon>
        <taxon>Dermabacteraceae</taxon>
        <taxon>Brachybacterium</taxon>
    </lineage>
</organism>
<dbReference type="eggNOG" id="COG0667">
    <property type="taxonomic scope" value="Bacteria"/>
</dbReference>
<dbReference type="Proteomes" id="UP000023067">
    <property type="component" value="Unassembled WGS sequence"/>
</dbReference>
<evidence type="ECO:0000259" key="2">
    <source>
        <dbReference type="Pfam" id="PF00248"/>
    </source>
</evidence>